<reference evidence="4" key="1">
    <citation type="journal article" date="2017" name="Front. Plant Sci.">
        <title>Climate Clever Clovers: New Paradigm to Reduce the Environmental Footprint of Ruminants by Breeding Low Methanogenic Forages Utilizing Haplotype Variation.</title>
        <authorList>
            <person name="Kaur P."/>
            <person name="Appels R."/>
            <person name="Bayer P.E."/>
            <person name="Keeble-Gagnere G."/>
            <person name="Wang J."/>
            <person name="Hirakawa H."/>
            <person name="Shirasawa K."/>
            <person name="Vercoe P."/>
            <person name="Stefanova K."/>
            <person name="Durmic Z."/>
            <person name="Nichols P."/>
            <person name="Revell C."/>
            <person name="Isobe S.N."/>
            <person name="Edwards D."/>
            <person name="Erskine W."/>
        </authorList>
    </citation>
    <scope>NUCLEOTIDE SEQUENCE [LARGE SCALE GENOMIC DNA]</scope>
    <source>
        <strain evidence="4">cv. Daliak</strain>
    </source>
</reference>
<evidence type="ECO:0000259" key="2">
    <source>
        <dbReference type="Pfam" id="PF13966"/>
    </source>
</evidence>
<dbReference type="EMBL" id="DF973147">
    <property type="protein sequence ID" value="GAU14831.1"/>
    <property type="molecule type" value="Genomic_DNA"/>
</dbReference>
<keyword evidence="1" id="KW-0472">Membrane</keyword>
<dbReference type="Proteomes" id="UP000242715">
    <property type="component" value="Unassembled WGS sequence"/>
</dbReference>
<evidence type="ECO:0000256" key="1">
    <source>
        <dbReference type="SAM" id="Phobius"/>
    </source>
</evidence>
<dbReference type="PANTHER" id="PTHR33116:SF78">
    <property type="entry name" value="OS12G0587133 PROTEIN"/>
    <property type="match status" value="1"/>
</dbReference>
<dbReference type="OrthoDB" id="1727818at2759"/>
<dbReference type="AlphaFoldDB" id="A0A2Z6LHV9"/>
<dbReference type="Pfam" id="PF13966">
    <property type="entry name" value="zf-RVT"/>
    <property type="match status" value="1"/>
</dbReference>
<keyword evidence="1" id="KW-1133">Transmembrane helix</keyword>
<protein>
    <recommendedName>
        <fullName evidence="2">Reverse transcriptase zinc-binding domain-containing protein</fullName>
    </recommendedName>
</protein>
<dbReference type="PANTHER" id="PTHR33116">
    <property type="entry name" value="REVERSE TRANSCRIPTASE ZINC-BINDING DOMAIN-CONTAINING PROTEIN-RELATED-RELATED"/>
    <property type="match status" value="1"/>
</dbReference>
<gene>
    <name evidence="3" type="ORF">TSUD_50430</name>
</gene>
<dbReference type="InterPro" id="IPR026960">
    <property type="entry name" value="RVT-Znf"/>
</dbReference>
<organism evidence="3 4">
    <name type="scientific">Trifolium subterraneum</name>
    <name type="common">Subterranean clover</name>
    <dbReference type="NCBI Taxonomy" id="3900"/>
    <lineage>
        <taxon>Eukaryota</taxon>
        <taxon>Viridiplantae</taxon>
        <taxon>Streptophyta</taxon>
        <taxon>Embryophyta</taxon>
        <taxon>Tracheophyta</taxon>
        <taxon>Spermatophyta</taxon>
        <taxon>Magnoliopsida</taxon>
        <taxon>eudicotyledons</taxon>
        <taxon>Gunneridae</taxon>
        <taxon>Pentapetalae</taxon>
        <taxon>rosids</taxon>
        <taxon>fabids</taxon>
        <taxon>Fabales</taxon>
        <taxon>Fabaceae</taxon>
        <taxon>Papilionoideae</taxon>
        <taxon>50 kb inversion clade</taxon>
        <taxon>NPAAA clade</taxon>
        <taxon>Hologalegina</taxon>
        <taxon>IRL clade</taxon>
        <taxon>Trifolieae</taxon>
        <taxon>Trifolium</taxon>
    </lineage>
</organism>
<evidence type="ECO:0000313" key="4">
    <source>
        <dbReference type="Proteomes" id="UP000242715"/>
    </source>
</evidence>
<sequence>MNSAVDMGRFVGVGCLPFKYLGLPIGASPRRVSTWQPVIDSVKSRLSKWKHNQLSIGGRVVILKSVLSAISVYFLSFFKVSAGIISKLESLFKHFLRGGNEDERKINWVKWEKVCRPLEDGGLGLKNLKAFNLALLSKWNWKIRFDNDSLWYRALSSRYGINNGALSDGGSDKSIWWRDVSQLDVGFFGSLNLFSVKEAYNKIMLGMHNDPDISWAKAWHKLIPSKVSCLVWRLFQNRVATKDNLSRRGVIGQRSLQCVGECGVEESASHLFFECPVFAGVWYRICKWLGVSTVFHNEGLSHLEQFEGLTGIGRVFADRVSVIWFASIWCIWKARNDKVFKNKEVHIDKIIESVKILSWNWLKFKASNLEYNMAHCFVTAVFGFLLFARLISVRDFPLALFSKFRSSFGGLERDPKAMQGEFRPGEFDSSDF</sequence>
<feature type="transmembrane region" description="Helical" evidence="1">
    <location>
        <begin position="371"/>
        <end position="391"/>
    </location>
</feature>
<feature type="domain" description="Reverse transcriptase zinc-binding" evidence="2">
    <location>
        <begin position="194"/>
        <end position="282"/>
    </location>
</feature>
<keyword evidence="1" id="KW-0812">Transmembrane</keyword>
<accession>A0A2Z6LHV9</accession>
<evidence type="ECO:0000313" key="3">
    <source>
        <dbReference type="EMBL" id="GAU14831.1"/>
    </source>
</evidence>
<proteinExistence type="predicted"/>
<name>A0A2Z6LHV9_TRISU</name>
<keyword evidence="4" id="KW-1185">Reference proteome</keyword>